<keyword evidence="6 7" id="KW-0472">Membrane</keyword>
<name>A0A2P4YUS4_9STRA</name>
<dbReference type="AlphaFoldDB" id="A0A2P4YUS4"/>
<feature type="transmembrane region" description="Helical" evidence="7">
    <location>
        <begin position="347"/>
        <end position="365"/>
    </location>
</feature>
<proteinExistence type="inferred from homology"/>
<keyword evidence="5 7" id="KW-1133">Transmembrane helix</keyword>
<organism evidence="8 9">
    <name type="scientific">Phytophthora palmivora</name>
    <dbReference type="NCBI Taxonomy" id="4796"/>
    <lineage>
        <taxon>Eukaryota</taxon>
        <taxon>Sar</taxon>
        <taxon>Stramenopiles</taxon>
        <taxon>Oomycota</taxon>
        <taxon>Peronosporomycetes</taxon>
        <taxon>Peronosporales</taxon>
        <taxon>Peronosporaceae</taxon>
        <taxon>Phytophthora</taxon>
    </lineage>
</organism>
<comment type="subcellular location">
    <subcellularLocation>
        <location evidence="1">Membrane</location>
        <topology evidence="1">Multi-pass membrane protein</topology>
    </subcellularLocation>
</comment>
<dbReference type="SUPFAM" id="SSF103473">
    <property type="entry name" value="MFS general substrate transporter"/>
    <property type="match status" value="1"/>
</dbReference>
<feature type="transmembrane region" description="Helical" evidence="7">
    <location>
        <begin position="526"/>
        <end position="544"/>
    </location>
</feature>
<protein>
    <submittedName>
        <fullName evidence="8">Transmembrane protein</fullName>
    </submittedName>
</protein>
<evidence type="ECO:0000313" key="9">
    <source>
        <dbReference type="Proteomes" id="UP000237271"/>
    </source>
</evidence>
<evidence type="ECO:0000256" key="6">
    <source>
        <dbReference type="ARBA" id="ARBA00023136"/>
    </source>
</evidence>
<dbReference type="Pfam" id="PF03092">
    <property type="entry name" value="BT1"/>
    <property type="match status" value="1"/>
</dbReference>
<sequence>MAQSHLHLTDRVSVESLPKLRPDDTSLSTSYIEVKSPINPIRLEDGSLRPANGSVSAFSWENLGMLTHIAAVGIVYGTVSGVIYSVLNNYLHMSTTLVATATALVTFPRALRLFTGMLTDTVPICGYRRRPYMIIGWSLSFVSCLLMAALPLGEPYYSDASLSDVATVDMTPEQLATLNTDAPNRGIKLIILMMIANFGTVLAYSGFNGALMDVSQREPEATRGTVMGDVIVVHYVFMVISSFMTGIGLNGEDYGGTFSWTMGFNAIMWICAAASLITVPFSWYCIQEVKDERAEMPILPFLYNLFQERVIYRYAAYRFFYTVFSTITVTSSSVIQSDWAKVEPLNSGIASMVTAFLTISGTYLVKTRGLHWNWRYIIIACEICVVFIDAIPTLLTIWDVYRSQWFWLGVPLVAEVPYAAGDYVAQLFMIEIENQKGFEATLLGLAVTTQSVGSPFATVITKSVDGYFDIGRTFIEQDNHHVRSQVTYAYLIAYAFNLVSMAFVFYLPKQKDEIHEIQRENRKSKFWGILTIAYILFSLAWTLMTNILSLFDSTSCLRIAGGSGC</sequence>
<dbReference type="OrthoDB" id="116593at2759"/>
<evidence type="ECO:0000256" key="7">
    <source>
        <dbReference type="SAM" id="Phobius"/>
    </source>
</evidence>
<keyword evidence="9" id="KW-1185">Reference proteome</keyword>
<dbReference type="Proteomes" id="UP000237271">
    <property type="component" value="Unassembled WGS sequence"/>
</dbReference>
<evidence type="ECO:0000256" key="5">
    <source>
        <dbReference type="ARBA" id="ARBA00022989"/>
    </source>
</evidence>
<feature type="transmembrane region" description="Helical" evidence="7">
    <location>
        <begin position="132"/>
        <end position="152"/>
    </location>
</feature>
<gene>
    <name evidence="8" type="ORF">PHPALM_476</name>
</gene>
<dbReference type="Gene3D" id="1.20.1250.20">
    <property type="entry name" value="MFS general substrate transporter like domains"/>
    <property type="match status" value="1"/>
</dbReference>
<evidence type="ECO:0000256" key="3">
    <source>
        <dbReference type="ARBA" id="ARBA00022448"/>
    </source>
</evidence>
<dbReference type="GO" id="GO:0016020">
    <property type="term" value="C:membrane"/>
    <property type="evidence" value="ECO:0007669"/>
    <property type="project" value="UniProtKB-SubCell"/>
</dbReference>
<feature type="transmembrane region" description="Helical" evidence="7">
    <location>
        <begin position="377"/>
        <end position="398"/>
    </location>
</feature>
<feature type="transmembrane region" description="Helical" evidence="7">
    <location>
        <begin position="315"/>
        <end position="335"/>
    </location>
</feature>
<dbReference type="InterPro" id="IPR039309">
    <property type="entry name" value="BT1"/>
</dbReference>
<keyword evidence="4 7" id="KW-0812">Transmembrane</keyword>
<comment type="similarity">
    <text evidence="2">Belongs to the major facilitator superfamily. Folate-biopterin transporter (TC 2.A.71) family.</text>
</comment>
<reference evidence="8 9" key="1">
    <citation type="journal article" date="2017" name="Genome Biol. Evol.">
        <title>Phytophthora megakarya and P. palmivora, closely related causal agents of cacao black pod rot, underwent increases in genome sizes and gene numbers by different mechanisms.</title>
        <authorList>
            <person name="Ali S.S."/>
            <person name="Shao J."/>
            <person name="Lary D.J."/>
            <person name="Kronmiller B."/>
            <person name="Shen D."/>
            <person name="Strem M.D."/>
            <person name="Amoako-Attah I."/>
            <person name="Akrofi A.Y."/>
            <person name="Begoude B.A."/>
            <person name="Ten Hoopen G.M."/>
            <person name="Coulibaly K."/>
            <person name="Kebe B.I."/>
            <person name="Melnick R.L."/>
            <person name="Guiltinan M.J."/>
            <person name="Tyler B.M."/>
            <person name="Meinhardt L.W."/>
            <person name="Bailey B.A."/>
        </authorList>
    </citation>
    <scope>NUCLEOTIDE SEQUENCE [LARGE SCALE GENOMIC DNA]</scope>
    <source>
        <strain evidence="9">sbr112.9</strain>
    </source>
</reference>
<dbReference type="PANTHER" id="PTHR31585:SF5">
    <property type="entry name" value="RNA-BINDING S4 DOMAIN-CONTAINING PROTEIN"/>
    <property type="match status" value="1"/>
</dbReference>
<dbReference type="PANTHER" id="PTHR31585">
    <property type="entry name" value="FOLATE-BIOPTERIN TRANSPORTER 1, CHLOROPLASTIC"/>
    <property type="match status" value="1"/>
</dbReference>
<feature type="transmembrane region" description="Helical" evidence="7">
    <location>
        <begin position="267"/>
        <end position="286"/>
    </location>
</feature>
<evidence type="ECO:0000256" key="4">
    <source>
        <dbReference type="ARBA" id="ARBA00022692"/>
    </source>
</evidence>
<feature type="transmembrane region" description="Helical" evidence="7">
    <location>
        <begin position="488"/>
        <end position="506"/>
    </location>
</feature>
<evidence type="ECO:0000313" key="8">
    <source>
        <dbReference type="EMBL" id="POM81539.1"/>
    </source>
</evidence>
<dbReference type="InterPro" id="IPR036259">
    <property type="entry name" value="MFS_trans_sf"/>
</dbReference>
<evidence type="ECO:0000256" key="1">
    <source>
        <dbReference type="ARBA" id="ARBA00004141"/>
    </source>
</evidence>
<keyword evidence="3" id="KW-0813">Transport</keyword>
<dbReference type="EMBL" id="NCKW01000059">
    <property type="protein sequence ID" value="POM81539.1"/>
    <property type="molecule type" value="Genomic_DNA"/>
</dbReference>
<comment type="caution">
    <text evidence="8">The sequence shown here is derived from an EMBL/GenBank/DDBJ whole genome shotgun (WGS) entry which is preliminary data.</text>
</comment>
<evidence type="ECO:0000256" key="2">
    <source>
        <dbReference type="ARBA" id="ARBA00007015"/>
    </source>
</evidence>
<feature type="transmembrane region" description="Helical" evidence="7">
    <location>
        <begin position="186"/>
        <end position="205"/>
    </location>
</feature>
<feature type="transmembrane region" description="Helical" evidence="7">
    <location>
        <begin position="63"/>
        <end position="84"/>
    </location>
</feature>
<accession>A0A2P4YUS4</accession>
<feature type="transmembrane region" description="Helical" evidence="7">
    <location>
        <begin position="226"/>
        <end position="247"/>
    </location>
</feature>